<proteinExistence type="predicted"/>
<gene>
    <name evidence="1" type="ORF">OMM_08094</name>
</gene>
<evidence type="ECO:0000313" key="2">
    <source>
        <dbReference type="Proteomes" id="UP000189670"/>
    </source>
</evidence>
<evidence type="ECO:0000313" key="1">
    <source>
        <dbReference type="EMBL" id="ETR71480.1"/>
    </source>
</evidence>
<accession>A0A1V1P9I3</accession>
<name>A0A1V1P9I3_9BACT</name>
<dbReference type="Proteomes" id="UP000189670">
    <property type="component" value="Unassembled WGS sequence"/>
</dbReference>
<dbReference type="AlphaFoldDB" id="A0A1V1P9I3"/>
<protein>
    <submittedName>
        <fullName evidence="1">Uncharacterized protein</fullName>
    </submittedName>
</protein>
<sequence>MVYLKQPGFEPGGQNARKIDHRWLPLALESSSQVIAWISNDMQYNHSKHLFLHRDRMNNCNGKDSFLFYIPWFTPF</sequence>
<dbReference type="EMBL" id="ATBP01000263">
    <property type="protein sequence ID" value="ETR71480.1"/>
    <property type="molecule type" value="Genomic_DNA"/>
</dbReference>
<reference evidence="2" key="1">
    <citation type="submission" date="2012-11" db="EMBL/GenBank/DDBJ databases">
        <authorList>
            <person name="Lucero-Rivera Y.E."/>
            <person name="Tovar-Ramirez D."/>
        </authorList>
    </citation>
    <scope>NUCLEOTIDE SEQUENCE [LARGE SCALE GENOMIC DNA]</scope>
    <source>
        <strain evidence="2">Araruama</strain>
    </source>
</reference>
<organism evidence="1 2">
    <name type="scientific">Candidatus Magnetoglobus multicellularis str. Araruama</name>
    <dbReference type="NCBI Taxonomy" id="890399"/>
    <lineage>
        <taxon>Bacteria</taxon>
        <taxon>Pseudomonadati</taxon>
        <taxon>Thermodesulfobacteriota</taxon>
        <taxon>Desulfobacteria</taxon>
        <taxon>Desulfobacterales</taxon>
        <taxon>Desulfobacteraceae</taxon>
        <taxon>Candidatus Magnetoglobus</taxon>
    </lineage>
</organism>
<comment type="caution">
    <text evidence="1">The sequence shown here is derived from an EMBL/GenBank/DDBJ whole genome shotgun (WGS) entry which is preliminary data.</text>
</comment>